<dbReference type="InterPro" id="IPR011322">
    <property type="entry name" value="N-reg_PII-like_a/b"/>
</dbReference>
<dbReference type="Proteomes" id="UP000198535">
    <property type="component" value="Unassembled WGS sequence"/>
</dbReference>
<dbReference type="Gene3D" id="3.30.70.120">
    <property type="match status" value="1"/>
</dbReference>
<dbReference type="OrthoDB" id="10960at2157"/>
<sequence>MKTVKAVIRPEKLEDVKAALEEKGYFAMTVTQVKGRGAQKGICLQYRGTQIKVDMIPKTEIEMVVGDEDVRPIIEIIRTSARTGKFGDGKIFVSPVEIIAAIRNDDEIVSE</sequence>
<dbReference type="PROSITE" id="PS51343">
    <property type="entry name" value="PII_GLNB_DOM"/>
    <property type="match status" value="1"/>
</dbReference>
<evidence type="ECO:0000313" key="2">
    <source>
        <dbReference type="EMBL" id="SFM83321.1"/>
    </source>
</evidence>
<dbReference type="InterPro" id="IPR002187">
    <property type="entry name" value="N-reg_PII"/>
</dbReference>
<evidence type="ECO:0000313" key="3">
    <source>
        <dbReference type="Proteomes" id="UP000198535"/>
    </source>
</evidence>
<dbReference type="SMART" id="SM00938">
    <property type="entry name" value="P-II"/>
    <property type="match status" value="1"/>
</dbReference>
<proteinExistence type="inferred from homology"/>
<comment type="similarity">
    <text evidence="1">Belongs to the P(II) protein family.</text>
</comment>
<keyword evidence="3" id="KW-1185">Reference proteome</keyword>
<dbReference type="SUPFAM" id="SSF54913">
    <property type="entry name" value="GlnB-like"/>
    <property type="match status" value="1"/>
</dbReference>
<dbReference type="STRING" id="487685.SAMN04488696_2524"/>
<dbReference type="GO" id="GO:0005524">
    <property type="term" value="F:ATP binding"/>
    <property type="evidence" value="ECO:0007669"/>
    <property type="project" value="TreeGrafter"/>
</dbReference>
<dbReference type="PANTHER" id="PTHR30115">
    <property type="entry name" value="NITROGEN REGULATORY PROTEIN P-II"/>
    <property type="match status" value="1"/>
</dbReference>
<dbReference type="GO" id="GO:0006808">
    <property type="term" value="P:regulation of nitrogen utilization"/>
    <property type="evidence" value="ECO:0007669"/>
    <property type="project" value="InterPro"/>
</dbReference>
<protein>
    <submittedName>
        <fullName evidence="2">Nitrogen regulatory protein P-II family</fullName>
    </submittedName>
</protein>
<dbReference type="InterPro" id="IPR015867">
    <property type="entry name" value="N-reg_PII/ATP_PRibTrfase_C"/>
</dbReference>
<accession>A0A1I4U3C9</accession>
<dbReference type="PANTHER" id="PTHR30115:SF11">
    <property type="entry name" value="NITROGEN REGULATORY PROTEIN P-II HOMOLOG"/>
    <property type="match status" value="1"/>
</dbReference>
<gene>
    <name evidence="2" type="ORF">SAMN04488696_2524</name>
</gene>
<dbReference type="AlphaFoldDB" id="A0A1I4U3C9"/>
<evidence type="ECO:0000256" key="1">
    <source>
        <dbReference type="RuleBase" id="RU003936"/>
    </source>
</evidence>
<reference evidence="3" key="1">
    <citation type="submission" date="2016-10" db="EMBL/GenBank/DDBJ databases">
        <authorList>
            <person name="Varghese N."/>
            <person name="Submissions S."/>
        </authorList>
    </citation>
    <scope>NUCLEOTIDE SEQUENCE [LARGE SCALE GENOMIC DNA]</scope>
    <source>
        <strain evidence="3">Mob M</strain>
    </source>
</reference>
<name>A0A1I4U3C9_9EURY</name>
<dbReference type="Pfam" id="PF00543">
    <property type="entry name" value="P-II"/>
    <property type="match status" value="1"/>
</dbReference>
<dbReference type="PROSITE" id="PS00638">
    <property type="entry name" value="PII_GLNB_CTER"/>
    <property type="match status" value="1"/>
</dbReference>
<dbReference type="RefSeq" id="WP_091937498.1">
    <property type="nucleotide sequence ID" value="NZ_FOUJ01000006.1"/>
</dbReference>
<dbReference type="GO" id="GO:0005829">
    <property type="term" value="C:cytosol"/>
    <property type="evidence" value="ECO:0007669"/>
    <property type="project" value="TreeGrafter"/>
</dbReference>
<dbReference type="EMBL" id="FOUJ01000006">
    <property type="protein sequence ID" value="SFM83321.1"/>
    <property type="molecule type" value="Genomic_DNA"/>
</dbReference>
<organism evidence="2 3">
    <name type="scientific">Methanolobus profundi</name>
    <dbReference type="NCBI Taxonomy" id="487685"/>
    <lineage>
        <taxon>Archaea</taxon>
        <taxon>Methanobacteriati</taxon>
        <taxon>Methanobacteriota</taxon>
        <taxon>Stenosarchaea group</taxon>
        <taxon>Methanomicrobia</taxon>
        <taxon>Methanosarcinales</taxon>
        <taxon>Methanosarcinaceae</taxon>
        <taxon>Methanolobus</taxon>
    </lineage>
</organism>
<dbReference type="GO" id="GO:0030234">
    <property type="term" value="F:enzyme regulator activity"/>
    <property type="evidence" value="ECO:0007669"/>
    <property type="project" value="InterPro"/>
</dbReference>
<dbReference type="InterPro" id="IPR017918">
    <property type="entry name" value="N-reg_PII_CS"/>
</dbReference>
<dbReference type="PRINTS" id="PR00340">
    <property type="entry name" value="PIIGLNB"/>
</dbReference>